<dbReference type="InterPro" id="IPR050833">
    <property type="entry name" value="Poly_Biosynth_Transport"/>
</dbReference>
<feature type="transmembrane region" description="Helical" evidence="6">
    <location>
        <begin position="146"/>
        <end position="165"/>
    </location>
</feature>
<feature type="transmembrane region" description="Helical" evidence="6">
    <location>
        <begin position="448"/>
        <end position="469"/>
    </location>
</feature>
<comment type="subcellular location">
    <subcellularLocation>
        <location evidence="1">Cell membrane</location>
        <topology evidence="1">Multi-pass membrane protein</topology>
    </subcellularLocation>
</comment>
<dbReference type="AlphaFoldDB" id="A0A7X2P955"/>
<feature type="transmembrane region" description="Helical" evidence="6">
    <location>
        <begin position="417"/>
        <end position="436"/>
    </location>
</feature>
<dbReference type="InterPro" id="IPR002797">
    <property type="entry name" value="Polysacc_synth"/>
</dbReference>
<feature type="transmembrane region" description="Helical" evidence="6">
    <location>
        <begin position="171"/>
        <end position="191"/>
    </location>
</feature>
<evidence type="ECO:0000313" key="7">
    <source>
        <dbReference type="EMBL" id="MST82515.1"/>
    </source>
</evidence>
<evidence type="ECO:0000256" key="5">
    <source>
        <dbReference type="ARBA" id="ARBA00023136"/>
    </source>
</evidence>
<dbReference type="GO" id="GO:0005886">
    <property type="term" value="C:plasma membrane"/>
    <property type="evidence" value="ECO:0007669"/>
    <property type="project" value="UniProtKB-SubCell"/>
</dbReference>
<evidence type="ECO:0000256" key="4">
    <source>
        <dbReference type="ARBA" id="ARBA00022989"/>
    </source>
</evidence>
<keyword evidence="4 6" id="KW-1133">Transmembrane helix</keyword>
<keyword evidence="5 6" id="KW-0472">Membrane</keyword>
<gene>
    <name evidence="7" type="ORF">FYJ60_09325</name>
</gene>
<name>A0A7X2P955_9FIRM</name>
<dbReference type="Proteomes" id="UP000466864">
    <property type="component" value="Unassembled WGS sequence"/>
</dbReference>
<accession>A0A7X2P955</accession>
<evidence type="ECO:0000256" key="1">
    <source>
        <dbReference type="ARBA" id="ARBA00004651"/>
    </source>
</evidence>
<dbReference type="PANTHER" id="PTHR30250:SF11">
    <property type="entry name" value="O-ANTIGEN TRANSPORTER-RELATED"/>
    <property type="match status" value="1"/>
</dbReference>
<comment type="caution">
    <text evidence="7">The sequence shown here is derived from an EMBL/GenBank/DDBJ whole genome shotgun (WGS) entry which is preliminary data.</text>
</comment>
<organism evidence="7 8">
    <name type="scientific">Bilifractor porci</name>
    <dbReference type="NCBI Taxonomy" id="2606636"/>
    <lineage>
        <taxon>Bacteria</taxon>
        <taxon>Bacillati</taxon>
        <taxon>Bacillota</taxon>
        <taxon>Clostridia</taxon>
        <taxon>Lachnospirales</taxon>
        <taxon>Lachnospiraceae</taxon>
        <taxon>Bilifractor</taxon>
    </lineage>
</organism>
<dbReference type="EMBL" id="VUMV01000006">
    <property type="protein sequence ID" value="MST82515.1"/>
    <property type="molecule type" value="Genomic_DNA"/>
</dbReference>
<keyword evidence="3 6" id="KW-0812">Transmembrane</keyword>
<evidence type="ECO:0000256" key="6">
    <source>
        <dbReference type="SAM" id="Phobius"/>
    </source>
</evidence>
<evidence type="ECO:0000256" key="3">
    <source>
        <dbReference type="ARBA" id="ARBA00022692"/>
    </source>
</evidence>
<proteinExistence type="predicted"/>
<dbReference type="PANTHER" id="PTHR30250">
    <property type="entry name" value="PST FAMILY PREDICTED COLANIC ACID TRANSPORTER"/>
    <property type="match status" value="1"/>
</dbReference>
<evidence type="ECO:0000256" key="2">
    <source>
        <dbReference type="ARBA" id="ARBA00022475"/>
    </source>
</evidence>
<dbReference type="Pfam" id="PF01943">
    <property type="entry name" value="Polysacc_synt"/>
    <property type="match status" value="1"/>
</dbReference>
<protein>
    <submittedName>
        <fullName evidence="7">Flippase</fullName>
    </submittedName>
</protein>
<keyword evidence="2" id="KW-1003">Cell membrane</keyword>
<evidence type="ECO:0000313" key="8">
    <source>
        <dbReference type="Proteomes" id="UP000466864"/>
    </source>
</evidence>
<keyword evidence="8" id="KW-1185">Reference proteome</keyword>
<feature type="transmembrane region" description="Helical" evidence="6">
    <location>
        <begin position="211"/>
        <end position="230"/>
    </location>
</feature>
<reference evidence="7 8" key="1">
    <citation type="submission" date="2019-08" db="EMBL/GenBank/DDBJ databases">
        <title>In-depth cultivation of the pig gut microbiome towards novel bacterial diversity and tailored functional studies.</title>
        <authorList>
            <person name="Wylensek D."/>
            <person name="Hitch T.C.A."/>
            <person name="Clavel T."/>
        </authorList>
    </citation>
    <scope>NUCLEOTIDE SEQUENCE [LARGE SCALE GENOMIC DNA]</scope>
    <source>
        <strain evidence="7 8">Oil+RF-744-WCA-WT-13</strain>
    </source>
</reference>
<feature type="transmembrane region" description="Helical" evidence="6">
    <location>
        <begin position="12"/>
        <end position="32"/>
    </location>
</feature>
<feature type="transmembrane region" description="Helical" evidence="6">
    <location>
        <begin position="358"/>
        <end position="380"/>
    </location>
</feature>
<feature type="transmembrane region" description="Helical" evidence="6">
    <location>
        <begin position="87"/>
        <end position="106"/>
    </location>
</feature>
<feature type="transmembrane region" description="Helical" evidence="6">
    <location>
        <begin position="250"/>
        <end position="270"/>
    </location>
</feature>
<dbReference type="RefSeq" id="WP_154458423.1">
    <property type="nucleotide sequence ID" value="NZ_VUMV01000006.1"/>
</dbReference>
<feature type="transmembrane region" description="Helical" evidence="6">
    <location>
        <begin position="44"/>
        <end position="66"/>
    </location>
</feature>
<feature type="transmembrane region" description="Helical" evidence="6">
    <location>
        <begin position="386"/>
        <end position="405"/>
    </location>
</feature>
<feature type="transmembrane region" description="Helical" evidence="6">
    <location>
        <begin position="118"/>
        <end position="137"/>
    </location>
</feature>
<feature type="transmembrane region" description="Helical" evidence="6">
    <location>
        <begin position="291"/>
        <end position="311"/>
    </location>
</feature>
<feature type="transmembrane region" description="Helical" evidence="6">
    <location>
        <begin position="331"/>
        <end position="351"/>
    </location>
</feature>
<sequence>MKQQISLKKNFIMNAILTMSSFIFPLITFPYYSRILLPDGTGKVSFATSLVSYFSLFAQLGIPTYGIRACAQVRDNREELSRVTQELLIINLITSALAYAALAVALLTVPRLQADRNLYLVISITILMNAIGMEWLYKGLEQYTYITARSILFKAIAVAAMFLLVHQKSDYIIYGGISVFASCASNAMNFIHARKLIIMHPVGHYNFRRHLKAIGIFFAMSCATVIYTNLDKVMLGFMATDADVGYYDAAVKIKTVLISVVTSLGTVLLPRSSYYVEKGMMEEFRRITARALNFVWLVAMPLTVYFIIFAAQGIFLLSGSAYAGAILPMRLIMPTLLFIGLSNITGIQILLPTGREKIVLYSEIAGAITDLILNTLLIPVVKSSGASIGTLAAEFVVLLVQYLSMKNEVAAAFRNLPFGKTILALVLGTAVSVWTLKLPLSSGSSWNSLIILLLSAVCFFGAYWLVLMLTKESMTRELTAQVLEKLPHRKKRISSDQ</sequence>
<dbReference type="CDD" id="cd13128">
    <property type="entry name" value="MATE_Wzx_like"/>
    <property type="match status" value="1"/>
</dbReference>